<evidence type="ECO:0000313" key="3">
    <source>
        <dbReference type="Proteomes" id="UP000235616"/>
    </source>
</evidence>
<accession>A0A2N7VIX7</accession>
<protein>
    <recommendedName>
        <fullName evidence="4">Toxin co-regulated pilus biosynthesis protein Q C-terminal domain-containing protein</fullName>
    </recommendedName>
</protein>
<evidence type="ECO:0000313" key="2">
    <source>
        <dbReference type="EMBL" id="PMS17098.1"/>
    </source>
</evidence>
<reference evidence="2 3" key="1">
    <citation type="submission" date="2018-01" db="EMBL/GenBank/DDBJ databases">
        <title>Whole genome analyses suggest that Burkholderia sensu lato contains two further novel genera in the rhizoxinica-symbiotica group Mycetohabitans gen. nov., and Trinickia gen. nov.: implications for the evolution of diazotrophy and nodulation in the Burkholderiaceae.</title>
        <authorList>
            <person name="Estrada-de los Santos P."/>
            <person name="Palmer M."/>
            <person name="Chavez-Ramirez B."/>
            <person name="Beukes C."/>
            <person name="Steenkamp E.T."/>
            <person name="Hirsch A.M."/>
            <person name="Manyaka P."/>
            <person name="Maluk M."/>
            <person name="Lafos M."/>
            <person name="Crook M."/>
            <person name="Gross E."/>
            <person name="Simon M.F."/>
            <person name="Bueno dos Reis Junior F."/>
            <person name="Poole P.S."/>
            <person name="Venter S.N."/>
            <person name="James E.K."/>
        </authorList>
    </citation>
    <scope>NUCLEOTIDE SEQUENCE [LARGE SCALE GENOMIC DNA]</scope>
    <source>
        <strain evidence="2 3">GIMN1.004</strain>
    </source>
</reference>
<dbReference type="AlphaFoldDB" id="A0A2N7VIX7"/>
<comment type="caution">
    <text evidence="2">The sequence shown here is derived from an EMBL/GenBank/DDBJ whole genome shotgun (WGS) entry which is preliminary data.</text>
</comment>
<dbReference type="EMBL" id="PNYA01000021">
    <property type="protein sequence ID" value="PMS17098.1"/>
    <property type="molecule type" value="Genomic_DNA"/>
</dbReference>
<feature type="signal peptide" evidence="1">
    <location>
        <begin position="1"/>
        <end position="30"/>
    </location>
</feature>
<keyword evidence="3" id="KW-1185">Reference proteome</keyword>
<organism evidence="2 3">
    <name type="scientific">Trinickia dabaoshanensis</name>
    <dbReference type="NCBI Taxonomy" id="564714"/>
    <lineage>
        <taxon>Bacteria</taxon>
        <taxon>Pseudomonadati</taxon>
        <taxon>Pseudomonadota</taxon>
        <taxon>Betaproteobacteria</taxon>
        <taxon>Burkholderiales</taxon>
        <taxon>Burkholderiaceae</taxon>
        <taxon>Trinickia</taxon>
    </lineage>
</organism>
<dbReference type="Proteomes" id="UP000235616">
    <property type="component" value="Unassembled WGS sequence"/>
</dbReference>
<proteinExistence type="predicted"/>
<evidence type="ECO:0000256" key="1">
    <source>
        <dbReference type="SAM" id="SignalP"/>
    </source>
</evidence>
<sequence>MKGCEMRKTRIAAKLAAASIGLTCAATAQAGFINEALPETAPAAAAAVSAPDVTAKPLERAAPVSKGKKVTEIGFSPNDLYIPRGQGRNVALSDMLPVVVPHDFSVNTSRIDPTLPVTWSGGLPWDTVLTNALAPLADVRVTFDWNAHTVTLYRMEAHDTSLALGATPAPAPVPASAPAST</sequence>
<name>A0A2N7VIX7_9BURK</name>
<feature type="non-terminal residue" evidence="2">
    <location>
        <position position="181"/>
    </location>
</feature>
<feature type="chain" id="PRO_5014763384" description="Toxin co-regulated pilus biosynthesis protein Q C-terminal domain-containing protein" evidence="1">
    <location>
        <begin position="31"/>
        <end position="181"/>
    </location>
</feature>
<gene>
    <name evidence="2" type="ORF">C0Z18_21840</name>
</gene>
<keyword evidence="1" id="KW-0732">Signal</keyword>
<evidence type="ECO:0008006" key="4">
    <source>
        <dbReference type="Google" id="ProtNLM"/>
    </source>
</evidence>